<evidence type="ECO:0000256" key="10">
    <source>
        <dbReference type="ARBA" id="ARBA00023180"/>
    </source>
</evidence>
<dbReference type="Gene3D" id="3.40.50.10140">
    <property type="entry name" value="Toll/interleukin-1 receptor homology (TIR) domain"/>
    <property type="match status" value="1"/>
</dbReference>
<feature type="transmembrane region" description="Helical" evidence="11">
    <location>
        <begin position="53"/>
        <end position="76"/>
    </location>
</feature>
<dbReference type="CDD" id="cd12087">
    <property type="entry name" value="TM_EGFR-like"/>
    <property type="match status" value="1"/>
</dbReference>
<evidence type="ECO:0000313" key="14">
    <source>
        <dbReference type="Proteomes" id="UP000479000"/>
    </source>
</evidence>
<dbReference type="InterPro" id="IPR001611">
    <property type="entry name" value="Leu-rich_rpt"/>
</dbReference>
<dbReference type="Gene3D" id="3.80.10.10">
    <property type="entry name" value="Ribonuclease Inhibitor"/>
    <property type="match status" value="3"/>
</dbReference>
<evidence type="ECO:0000256" key="3">
    <source>
        <dbReference type="ARBA" id="ARBA00022614"/>
    </source>
</evidence>
<keyword evidence="14" id="KW-1185">Reference proteome</keyword>
<dbReference type="SMART" id="SM00013">
    <property type="entry name" value="LRRNT"/>
    <property type="match status" value="1"/>
</dbReference>
<organism evidence="13 14">
    <name type="scientific">Nesidiocoris tenuis</name>
    <dbReference type="NCBI Taxonomy" id="355587"/>
    <lineage>
        <taxon>Eukaryota</taxon>
        <taxon>Metazoa</taxon>
        <taxon>Ecdysozoa</taxon>
        <taxon>Arthropoda</taxon>
        <taxon>Hexapoda</taxon>
        <taxon>Insecta</taxon>
        <taxon>Pterygota</taxon>
        <taxon>Neoptera</taxon>
        <taxon>Paraneoptera</taxon>
        <taxon>Hemiptera</taxon>
        <taxon>Heteroptera</taxon>
        <taxon>Panheteroptera</taxon>
        <taxon>Cimicomorpha</taxon>
        <taxon>Miridae</taxon>
        <taxon>Dicyphina</taxon>
        <taxon>Nesidiocoris</taxon>
    </lineage>
</organism>
<keyword evidence="7 11" id="KW-1133">Transmembrane helix</keyword>
<keyword evidence="8 11" id="KW-0472">Membrane</keyword>
<dbReference type="SUPFAM" id="SSF52200">
    <property type="entry name" value="Toll/Interleukin receptor TIR domain"/>
    <property type="match status" value="1"/>
</dbReference>
<dbReference type="PROSITE" id="PS51450">
    <property type="entry name" value="LRR"/>
    <property type="match status" value="3"/>
</dbReference>
<keyword evidence="9" id="KW-0675">Receptor</keyword>
<dbReference type="GO" id="GO:0038023">
    <property type="term" value="F:signaling receptor activity"/>
    <property type="evidence" value="ECO:0007669"/>
    <property type="project" value="TreeGrafter"/>
</dbReference>
<dbReference type="FunFam" id="3.80.10.10:FF:000727">
    <property type="entry name" value="Toll-like protein"/>
    <property type="match status" value="1"/>
</dbReference>
<dbReference type="PRINTS" id="PR01537">
    <property type="entry name" value="INTRLKN1R1F"/>
</dbReference>
<accession>A0A6H5G9E4</accession>
<dbReference type="InterPro" id="IPR035897">
    <property type="entry name" value="Toll_tir_struct_dom_sf"/>
</dbReference>
<dbReference type="SMART" id="SM00255">
    <property type="entry name" value="TIR"/>
    <property type="match status" value="1"/>
</dbReference>
<reference evidence="13 14" key="1">
    <citation type="submission" date="2020-02" db="EMBL/GenBank/DDBJ databases">
        <authorList>
            <person name="Ferguson B K."/>
        </authorList>
    </citation>
    <scope>NUCLEOTIDE SEQUENCE [LARGE SCALE GENOMIC DNA]</scope>
</reference>
<comment type="subcellular location">
    <subcellularLocation>
        <location evidence="1">Membrane</location>
        <topology evidence="1">Single-pass membrane protein</topology>
    </subcellularLocation>
</comment>
<evidence type="ECO:0000256" key="8">
    <source>
        <dbReference type="ARBA" id="ARBA00023136"/>
    </source>
</evidence>
<dbReference type="GO" id="GO:0007165">
    <property type="term" value="P:signal transduction"/>
    <property type="evidence" value="ECO:0007669"/>
    <property type="project" value="InterPro"/>
</dbReference>
<keyword evidence="6" id="KW-0677">Repeat</keyword>
<keyword evidence="5" id="KW-0732">Signal</keyword>
<evidence type="ECO:0000256" key="1">
    <source>
        <dbReference type="ARBA" id="ARBA00004167"/>
    </source>
</evidence>
<sequence>MQETGVVHPQALYVQSFANYSNQLTRRHFSGLGGITELTLTNNMLTDLPEDLFMYRVIFFFFLCLLAFFWSICFMVQFHPQGKFQHADFPSKLCFLERHFIVTYDSTGNLTWLNLRDNLLRLPKTIFRPVPKLDVLELGVNNLSYLEPGIFRNLTKLRLLNLWGNRLKNLTRSLFSDLNNLEALDLSSNQITTLPPDIFSDLPNLKKINLHGNNFIALPQGLFSSNPLLEKFQLNHNRVELRVIPAALLANLPKLQEVQMHHCNISSLPENLFWGSTSLSVVSLASNALTSLPPKLLKDCENLQDLDLSHNSILTVPDEFFYSQRKLTKLNLSFNLLANITQSLFYSMESLTTLDMSHNNISVVARALFPSTLTSVDLSYNEISDLLYTEDFSPDSLGPASVFQGAIDLKTVRLSHNRLTRLYADWLNNMLKLETVDLSYNNLTFINLVQNVDPMMVNCPWRGVHNGTQCPSPCFCLFRPYTRALVVDCSSKNLTSWPTALPLPNKVEANHTELYFFNNSLSTVPVELHPSYLNVTHLYLSENRLERLNLSHFSPHIKVIELNDNNFTSLGSSLQAIEGLRELATITLMNNPWKCDCSAKELLYFIHKNIAKVRHYGNITCSDGQKFANLTLSDLCPISGTAIGIGSVIIALIGLLIGGLFALYYRYQKEIKVWLYAHRMCLWFVTEDELDKDKRYDAFISYSHQDESFVVNELVRVLENNSPKYKLCLHYRDWIVGDFIPNQIARSVEESKRTVIVLSPSFIESEWGRMEFRTAHKQALSEKRARVIIILYGDIGDTEKLDPELKAYLTMNTYVKWGDPWFWDKLLYALPHPPEITKTIPSLCRKRSRRHPANEKLVTAATVENGSATTPPAFNIIEPLKTLSNTKPV</sequence>
<dbReference type="InterPro" id="IPR000157">
    <property type="entry name" value="TIR_dom"/>
</dbReference>
<dbReference type="PANTHER" id="PTHR24365">
    <property type="entry name" value="TOLL-LIKE RECEPTOR"/>
    <property type="match status" value="1"/>
</dbReference>
<evidence type="ECO:0000256" key="9">
    <source>
        <dbReference type="ARBA" id="ARBA00023170"/>
    </source>
</evidence>
<evidence type="ECO:0000256" key="2">
    <source>
        <dbReference type="ARBA" id="ARBA00009634"/>
    </source>
</evidence>
<evidence type="ECO:0000256" key="6">
    <source>
        <dbReference type="ARBA" id="ARBA00022737"/>
    </source>
</evidence>
<evidence type="ECO:0000256" key="11">
    <source>
        <dbReference type="SAM" id="Phobius"/>
    </source>
</evidence>
<dbReference type="PROSITE" id="PS50104">
    <property type="entry name" value="TIR"/>
    <property type="match status" value="1"/>
</dbReference>
<dbReference type="InterPro" id="IPR032675">
    <property type="entry name" value="LRR_dom_sf"/>
</dbReference>
<dbReference type="SUPFAM" id="SSF52058">
    <property type="entry name" value="L domain-like"/>
    <property type="match status" value="3"/>
</dbReference>
<dbReference type="AlphaFoldDB" id="A0A6H5G9E4"/>
<keyword evidence="4 11" id="KW-0812">Transmembrane</keyword>
<evidence type="ECO:0000256" key="4">
    <source>
        <dbReference type="ARBA" id="ARBA00022692"/>
    </source>
</evidence>
<dbReference type="Pfam" id="PF13855">
    <property type="entry name" value="LRR_8"/>
    <property type="match status" value="3"/>
</dbReference>
<dbReference type="Pfam" id="PF13676">
    <property type="entry name" value="TIR_2"/>
    <property type="match status" value="1"/>
</dbReference>
<evidence type="ECO:0000256" key="5">
    <source>
        <dbReference type="ARBA" id="ARBA00022729"/>
    </source>
</evidence>
<feature type="domain" description="TIR" evidence="12">
    <location>
        <begin position="694"/>
        <end position="830"/>
    </location>
</feature>
<proteinExistence type="inferred from homology"/>
<dbReference type="InterPro" id="IPR003591">
    <property type="entry name" value="Leu-rich_rpt_typical-subtyp"/>
</dbReference>
<dbReference type="Proteomes" id="UP000479000">
    <property type="component" value="Unassembled WGS sequence"/>
</dbReference>
<dbReference type="OrthoDB" id="1421090at2759"/>
<dbReference type="PANTHER" id="PTHR24365:SF541">
    <property type="entry name" value="PROTEIN TOLL-RELATED"/>
    <property type="match status" value="1"/>
</dbReference>
<gene>
    <name evidence="13" type="ORF">NTEN_LOCUS5485</name>
</gene>
<feature type="transmembrane region" description="Helical" evidence="11">
    <location>
        <begin position="642"/>
        <end position="665"/>
    </location>
</feature>
<dbReference type="FunFam" id="3.80.10.10:FF:001164">
    <property type="entry name" value="GH01279p"/>
    <property type="match status" value="1"/>
</dbReference>
<dbReference type="EMBL" id="CADCXU010008343">
    <property type="protein sequence ID" value="CAA9999202.1"/>
    <property type="molecule type" value="Genomic_DNA"/>
</dbReference>
<dbReference type="GO" id="GO:0005886">
    <property type="term" value="C:plasma membrane"/>
    <property type="evidence" value="ECO:0007669"/>
    <property type="project" value="TreeGrafter"/>
</dbReference>
<dbReference type="SMART" id="SM00369">
    <property type="entry name" value="LRR_TYP"/>
    <property type="match status" value="12"/>
</dbReference>
<comment type="similarity">
    <text evidence="2">Belongs to the Toll-like receptor family.</text>
</comment>
<keyword evidence="3" id="KW-0433">Leucine-rich repeat</keyword>
<dbReference type="InterPro" id="IPR000372">
    <property type="entry name" value="LRRNT"/>
</dbReference>
<dbReference type="FunFam" id="3.40.50.10140:FF:000020">
    <property type="entry name" value="Blast:Protein toll"/>
    <property type="match status" value="1"/>
</dbReference>
<name>A0A6H5G9E4_9HEMI</name>
<keyword evidence="10" id="KW-0325">Glycoprotein</keyword>
<evidence type="ECO:0000313" key="13">
    <source>
        <dbReference type="EMBL" id="CAA9999202.1"/>
    </source>
</evidence>
<evidence type="ECO:0000256" key="7">
    <source>
        <dbReference type="ARBA" id="ARBA00022989"/>
    </source>
</evidence>
<evidence type="ECO:0000259" key="12">
    <source>
        <dbReference type="PROSITE" id="PS50104"/>
    </source>
</evidence>
<protein>
    <recommendedName>
        <fullName evidence="12">TIR domain-containing protein</fullName>
    </recommendedName>
</protein>